<reference evidence="1 2" key="1">
    <citation type="submission" date="2020-04" db="EMBL/GenBank/DDBJ databases">
        <title>FDA dAtabase for Regulatory Grade micrObial Sequences (FDA-ARGOS): Supporting development and validation of Infectious Disease Dx tests.</title>
        <authorList>
            <person name="Sciortino C."/>
            <person name="Tallon L."/>
            <person name="Sadzewicz L."/>
            <person name="Vavikolanu K."/>
            <person name="Mehta A."/>
            <person name="Aluvathingal J."/>
            <person name="Nadendla S."/>
            <person name="Nandy P."/>
            <person name="Geyer C."/>
            <person name="Yan Y."/>
            <person name="Sichtig H."/>
        </authorList>
    </citation>
    <scope>NUCLEOTIDE SEQUENCE [LARGE SCALE GENOMIC DNA]</scope>
    <source>
        <strain evidence="1 2">FDAARGOS_633</strain>
    </source>
</reference>
<evidence type="ECO:0000313" key="2">
    <source>
        <dbReference type="Proteomes" id="UP000500870"/>
    </source>
</evidence>
<dbReference type="Proteomes" id="UP000500870">
    <property type="component" value="Chromosome 2"/>
</dbReference>
<accession>A0A6H0ZHY8</accession>
<name>A0A6H0ZHY8_9HYPH</name>
<evidence type="ECO:0000313" key="1">
    <source>
        <dbReference type="EMBL" id="QIX19753.1"/>
    </source>
</evidence>
<organism evidence="1 2">
    <name type="scientific">Agrobacterium pusense</name>
    <dbReference type="NCBI Taxonomy" id="648995"/>
    <lineage>
        <taxon>Bacteria</taxon>
        <taxon>Pseudomonadati</taxon>
        <taxon>Pseudomonadota</taxon>
        <taxon>Alphaproteobacteria</taxon>
        <taxon>Hyphomicrobiales</taxon>
        <taxon>Rhizobiaceae</taxon>
        <taxon>Rhizobium/Agrobacterium group</taxon>
        <taxon>Agrobacterium</taxon>
    </lineage>
</organism>
<protein>
    <submittedName>
        <fullName evidence="1">Uncharacterized protein</fullName>
    </submittedName>
</protein>
<sequence length="48" mass="5498">MPRSDGYRAFPVEDSEQNKIMQALDALAFKDGLLRNSNYRPTGRSEHD</sequence>
<dbReference type="RefSeq" id="WP_169692236.1">
    <property type="nucleotide sequence ID" value="NZ_CP050896.1"/>
</dbReference>
<dbReference type="EMBL" id="CP050896">
    <property type="protein sequence ID" value="QIX19753.1"/>
    <property type="molecule type" value="Genomic_DNA"/>
</dbReference>
<proteinExistence type="predicted"/>
<gene>
    <name evidence="1" type="ORF">FOB41_00845</name>
</gene>
<dbReference type="AlphaFoldDB" id="A0A6H0ZHY8"/>